<dbReference type="RefSeq" id="WP_014818803.1">
    <property type="nucleotide sequence ID" value="NC_018028.1"/>
</dbReference>
<proteinExistence type="inferred from homology"/>
<dbReference type="Pfam" id="PF00672">
    <property type="entry name" value="HAMP"/>
    <property type="match status" value="1"/>
</dbReference>
<reference evidence="11 12" key="1">
    <citation type="journal article" date="2012" name="J. Bacteriol.">
        <title>Complete Genome Sequence of the Naphthalene-Degrading Bacterium Pseudomonas stutzeri AN10 (CCUG 29243).</title>
        <authorList>
            <person name="Brunet-Galmes I."/>
            <person name="Busquets A."/>
            <person name="Pena A."/>
            <person name="Gomila M."/>
            <person name="Nogales B."/>
            <person name="Garcia-Valdes E."/>
            <person name="Lalucat J."/>
            <person name="Bennasar A."/>
            <person name="Bosch R."/>
        </authorList>
    </citation>
    <scope>NUCLEOTIDE SEQUENCE [LARGE SCALE GENOMIC DNA]</scope>
    <source>
        <strain evidence="11 12">CCUG 29243</strain>
    </source>
</reference>
<evidence type="ECO:0000259" key="9">
    <source>
        <dbReference type="PROSITE" id="PS50111"/>
    </source>
</evidence>
<evidence type="ECO:0000313" key="11">
    <source>
        <dbReference type="EMBL" id="AFM31622.1"/>
    </source>
</evidence>
<evidence type="ECO:0000256" key="5">
    <source>
        <dbReference type="ARBA" id="ARBA00023224"/>
    </source>
</evidence>
<dbReference type="PATRIC" id="fig|1196835.3.peg.367"/>
<dbReference type="HOGENOM" id="CLU_000445_107_27_6"/>
<dbReference type="PANTHER" id="PTHR32089">
    <property type="entry name" value="METHYL-ACCEPTING CHEMOTAXIS PROTEIN MCPB"/>
    <property type="match status" value="1"/>
</dbReference>
<feature type="domain" description="HAMP" evidence="10">
    <location>
        <begin position="209"/>
        <end position="263"/>
    </location>
</feature>
<dbReference type="Proteomes" id="UP000006063">
    <property type="component" value="Chromosome"/>
</dbReference>
<keyword evidence="2 8" id="KW-0812">Transmembrane</keyword>
<dbReference type="CDD" id="cd06225">
    <property type="entry name" value="HAMP"/>
    <property type="match status" value="1"/>
</dbReference>
<dbReference type="AlphaFoldDB" id="I4CNG5"/>
<evidence type="ECO:0000256" key="2">
    <source>
        <dbReference type="ARBA" id="ARBA00022692"/>
    </source>
</evidence>
<evidence type="ECO:0000256" key="3">
    <source>
        <dbReference type="ARBA" id="ARBA00022989"/>
    </source>
</evidence>
<dbReference type="SUPFAM" id="SSF58104">
    <property type="entry name" value="Methyl-accepting chemotaxis protein (MCP) signaling domain"/>
    <property type="match status" value="1"/>
</dbReference>
<dbReference type="FunFam" id="1.10.287.950:FF:000001">
    <property type="entry name" value="Methyl-accepting chemotaxis sensory transducer"/>
    <property type="match status" value="1"/>
</dbReference>
<feature type="domain" description="Methyl-accepting transducer" evidence="9">
    <location>
        <begin position="268"/>
        <end position="504"/>
    </location>
</feature>
<organism evidence="11 12">
    <name type="scientific">Stutzerimonas stutzeri CCUG 29243</name>
    <dbReference type="NCBI Taxonomy" id="1196835"/>
    <lineage>
        <taxon>Bacteria</taxon>
        <taxon>Pseudomonadati</taxon>
        <taxon>Pseudomonadota</taxon>
        <taxon>Gammaproteobacteria</taxon>
        <taxon>Pseudomonadales</taxon>
        <taxon>Pseudomonadaceae</taxon>
        <taxon>Stutzerimonas</taxon>
    </lineage>
</organism>
<dbReference type="PROSITE" id="PS50111">
    <property type="entry name" value="CHEMOTAXIS_TRANSDUC_2"/>
    <property type="match status" value="1"/>
</dbReference>
<dbReference type="GO" id="GO:0016020">
    <property type="term" value="C:membrane"/>
    <property type="evidence" value="ECO:0007669"/>
    <property type="project" value="UniProtKB-SubCell"/>
</dbReference>
<evidence type="ECO:0000256" key="8">
    <source>
        <dbReference type="SAM" id="Phobius"/>
    </source>
</evidence>
<dbReference type="CDD" id="cd11386">
    <property type="entry name" value="MCP_signal"/>
    <property type="match status" value="1"/>
</dbReference>
<keyword evidence="5 7" id="KW-0807">Transducer</keyword>
<dbReference type="GO" id="GO:0004888">
    <property type="term" value="F:transmembrane signaling receptor activity"/>
    <property type="evidence" value="ECO:0007669"/>
    <property type="project" value="InterPro"/>
</dbReference>
<dbReference type="InterPro" id="IPR004090">
    <property type="entry name" value="Chemotax_Me-accpt_rcpt"/>
</dbReference>
<dbReference type="PRINTS" id="PR00260">
    <property type="entry name" value="CHEMTRNSDUCR"/>
</dbReference>
<dbReference type="Gene3D" id="1.10.287.950">
    <property type="entry name" value="Methyl-accepting chemotaxis protein"/>
    <property type="match status" value="1"/>
</dbReference>
<dbReference type="Pfam" id="PF00015">
    <property type="entry name" value="MCPsignal"/>
    <property type="match status" value="1"/>
</dbReference>
<dbReference type="InterPro" id="IPR003660">
    <property type="entry name" value="HAMP_dom"/>
</dbReference>
<protein>
    <submittedName>
        <fullName evidence="11">Methyl-accepting chemotaxis transducer</fullName>
    </submittedName>
</protein>
<dbReference type="GO" id="GO:0006935">
    <property type="term" value="P:chemotaxis"/>
    <property type="evidence" value="ECO:0007669"/>
    <property type="project" value="InterPro"/>
</dbReference>
<evidence type="ECO:0000256" key="6">
    <source>
        <dbReference type="ARBA" id="ARBA00029447"/>
    </source>
</evidence>
<comment type="subcellular location">
    <subcellularLocation>
        <location evidence="1">Membrane</location>
        <topology evidence="1">Multi-pass membrane protein</topology>
    </subcellularLocation>
</comment>
<comment type="similarity">
    <text evidence="6">Belongs to the methyl-accepting chemotaxis (MCP) protein family.</text>
</comment>
<sequence>MLKNLSLTAKLSLVPAVALVGLVLYVVYTSLQLSATDSRLVLLETRSYPTLEKADAVIFQFSRVPALLNNAVAAGEPGILDEAREVLQQIDSQQQALASLLSEQRQQHQALSDWREAVRDYADNALAASTKLIDGSASFDDLRPSLDRMASDLAQAQKLGSDFRAQAYDDFQQTLVQTREANAATTRLGIILSLVLVVLVSLGAWLVIRSVMVNIRGVITSLQSIARGDGDLTQRVNVESNDEIGAMIELFNSFLDKLQRTIRQIIEAANPLGQVSKELYKLTQGSEENAKSQQHHTDSITRDILTMTGSIQEVAQRSQQASDEANSAARQAATAREHVGSLSTGISDLGDSVMGAVKAMEQLEEETQEVGSVLTVIRSIAEQTNLLALNAAIEAARAGEQGRGFAVVADEVRNLAQKTAESTAEIQQIIQRLQNSANTVLNVMTSNGEKSRASIERSIEATQLLEAIAGTVNQIDELNAGIAQFTQEQIGLSSSIRQETQVLQQDAQATANGAEATARLGEQLVSTGDHLRAATGQFRV</sequence>
<keyword evidence="3 8" id="KW-1133">Transmembrane helix</keyword>
<feature type="transmembrane region" description="Helical" evidence="8">
    <location>
        <begin position="188"/>
        <end position="208"/>
    </location>
</feature>
<dbReference type="SMART" id="SM00283">
    <property type="entry name" value="MA"/>
    <property type="match status" value="1"/>
</dbReference>
<keyword evidence="4 8" id="KW-0472">Membrane</keyword>
<dbReference type="SMART" id="SM00304">
    <property type="entry name" value="HAMP"/>
    <property type="match status" value="1"/>
</dbReference>
<evidence type="ECO:0000256" key="4">
    <source>
        <dbReference type="ARBA" id="ARBA00023136"/>
    </source>
</evidence>
<evidence type="ECO:0000313" key="12">
    <source>
        <dbReference type="Proteomes" id="UP000006063"/>
    </source>
</evidence>
<dbReference type="PROSITE" id="PS50885">
    <property type="entry name" value="HAMP"/>
    <property type="match status" value="1"/>
</dbReference>
<accession>I4CNG5</accession>
<evidence type="ECO:0000259" key="10">
    <source>
        <dbReference type="PROSITE" id="PS50885"/>
    </source>
</evidence>
<dbReference type="eggNOG" id="COG0840">
    <property type="taxonomic scope" value="Bacteria"/>
</dbReference>
<dbReference type="KEGG" id="psc:A458_01830"/>
<dbReference type="GO" id="GO:0007165">
    <property type="term" value="P:signal transduction"/>
    <property type="evidence" value="ECO:0007669"/>
    <property type="project" value="UniProtKB-KW"/>
</dbReference>
<evidence type="ECO:0000256" key="7">
    <source>
        <dbReference type="PROSITE-ProRule" id="PRU00284"/>
    </source>
</evidence>
<dbReference type="InterPro" id="IPR004089">
    <property type="entry name" value="MCPsignal_dom"/>
</dbReference>
<name>I4CNG5_STUST</name>
<dbReference type="PANTHER" id="PTHR32089:SF119">
    <property type="entry name" value="METHYL-ACCEPTING CHEMOTAXIS PROTEIN CTPL"/>
    <property type="match status" value="1"/>
</dbReference>
<dbReference type="EMBL" id="CP003677">
    <property type="protein sequence ID" value="AFM31622.1"/>
    <property type="molecule type" value="Genomic_DNA"/>
</dbReference>
<feature type="transmembrane region" description="Helical" evidence="8">
    <location>
        <begin position="12"/>
        <end position="31"/>
    </location>
</feature>
<evidence type="ECO:0000256" key="1">
    <source>
        <dbReference type="ARBA" id="ARBA00004141"/>
    </source>
</evidence>
<gene>
    <name evidence="11" type="ORF">A458_01830</name>
</gene>